<reference evidence="1" key="1">
    <citation type="journal article" date="2014" name="Int. J. Syst. Evol. Microbiol.">
        <title>Complete genome sequence of Corynebacterium casei LMG S-19264T (=DSM 44701T), isolated from a smear-ripened cheese.</title>
        <authorList>
            <consortium name="US DOE Joint Genome Institute (JGI-PGF)"/>
            <person name="Walter F."/>
            <person name="Albersmeier A."/>
            <person name="Kalinowski J."/>
            <person name="Ruckert C."/>
        </authorList>
    </citation>
    <scope>NUCLEOTIDE SEQUENCE</scope>
    <source>
        <strain evidence="1">CGMCC 1.10749</strain>
    </source>
</reference>
<proteinExistence type="predicted"/>
<accession>A0A8H9KR15</accession>
<sequence>MKTVMATLVVLWLLVGAVAAFQRGDFEDGNCSSVADTAAIVALGPFNYAAPETLLETCSQPTRQA</sequence>
<dbReference type="Proteomes" id="UP000628079">
    <property type="component" value="Unassembled WGS sequence"/>
</dbReference>
<name>A0A8H9KR15_9MICO</name>
<dbReference type="RefSeq" id="WP_035947977.1">
    <property type="nucleotide sequence ID" value="NZ_BMEA01000002.1"/>
</dbReference>
<dbReference type="EMBL" id="BMEA01000002">
    <property type="protein sequence ID" value="GGB82891.1"/>
    <property type="molecule type" value="Genomic_DNA"/>
</dbReference>
<comment type="caution">
    <text evidence="1">The sequence shown here is derived from an EMBL/GenBank/DDBJ whole genome shotgun (WGS) entry which is preliminary data.</text>
</comment>
<gene>
    <name evidence="1" type="ORF">GCM10011314_23140</name>
</gene>
<dbReference type="AlphaFoldDB" id="A0A8H9KR15"/>
<protein>
    <submittedName>
        <fullName evidence="1">Uncharacterized protein</fullName>
    </submittedName>
</protein>
<evidence type="ECO:0000313" key="2">
    <source>
        <dbReference type="Proteomes" id="UP000628079"/>
    </source>
</evidence>
<organism evidence="1 2">
    <name type="scientific">Knoellia flava</name>
    <dbReference type="NCBI Taxonomy" id="913969"/>
    <lineage>
        <taxon>Bacteria</taxon>
        <taxon>Bacillati</taxon>
        <taxon>Actinomycetota</taxon>
        <taxon>Actinomycetes</taxon>
        <taxon>Micrococcales</taxon>
        <taxon>Intrasporangiaceae</taxon>
        <taxon>Knoellia</taxon>
    </lineage>
</organism>
<evidence type="ECO:0000313" key="1">
    <source>
        <dbReference type="EMBL" id="GGB82891.1"/>
    </source>
</evidence>
<reference evidence="1" key="2">
    <citation type="submission" date="2020-09" db="EMBL/GenBank/DDBJ databases">
        <authorList>
            <person name="Sun Q."/>
            <person name="Zhou Y."/>
        </authorList>
    </citation>
    <scope>NUCLEOTIDE SEQUENCE</scope>
    <source>
        <strain evidence="1">CGMCC 1.10749</strain>
    </source>
</reference>